<keyword evidence="2" id="KW-1185">Reference proteome</keyword>
<protein>
    <submittedName>
        <fullName evidence="1">Uncharacterized protein</fullName>
    </submittedName>
</protein>
<evidence type="ECO:0000313" key="2">
    <source>
        <dbReference type="Proteomes" id="UP001164250"/>
    </source>
</evidence>
<comment type="caution">
    <text evidence="1">The sequence shown here is derived from an EMBL/GenBank/DDBJ whole genome shotgun (WGS) entry which is preliminary data.</text>
</comment>
<gene>
    <name evidence="1" type="ORF">Patl1_20666</name>
</gene>
<organism evidence="1 2">
    <name type="scientific">Pistacia atlantica</name>
    <dbReference type="NCBI Taxonomy" id="434234"/>
    <lineage>
        <taxon>Eukaryota</taxon>
        <taxon>Viridiplantae</taxon>
        <taxon>Streptophyta</taxon>
        <taxon>Embryophyta</taxon>
        <taxon>Tracheophyta</taxon>
        <taxon>Spermatophyta</taxon>
        <taxon>Magnoliopsida</taxon>
        <taxon>eudicotyledons</taxon>
        <taxon>Gunneridae</taxon>
        <taxon>Pentapetalae</taxon>
        <taxon>rosids</taxon>
        <taxon>malvids</taxon>
        <taxon>Sapindales</taxon>
        <taxon>Anacardiaceae</taxon>
        <taxon>Pistacia</taxon>
    </lineage>
</organism>
<name>A0ACC1BHT7_9ROSI</name>
<dbReference type="EMBL" id="CM047900">
    <property type="protein sequence ID" value="KAJ0098436.1"/>
    <property type="molecule type" value="Genomic_DNA"/>
</dbReference>
<reference evidence="2" key="1">
    <citation type="journal article" date="2023" name="G3 (Bethesda)">
        <title>Genome assembly and association tests identify interacting loci associated with vigor, precocity, and sex in interspecific pistachio rootstocks.</title>
        <authorList>
            <person name="Palmer W."/>
            <person name="Jacygrad E."/>
            <person name="Sagayaradj S."/>
            <person name="Cavanaugh K."/>
            <person name="Han R."/>
            <person name="Bertier L."/>
            <person name="Beede B."/>
            <person name="Kafkas S."/>
            <person name="Golino D."/>
            <person name="Preece J."/>
            <person name="Michelmore R."/>
        </authorList>
    </citation>
    <scope>NUCLEOTIDE SEQUENCE [LARGE SCALE GENOMIC DNA]</scope>
</reference>
<accession>A0ACC1BHT7</accession>
<dbReference type="Proteomes" id="UP001164250">
    <property type="component" value="Chromosome 4"/>
</dbReference>
<proteinExistence type="predicted"/>
<sequence>MRLGRGSVRRENLTENAAAACGGEKSENQSVDLLTVVDL</sequence>
<evidence type="ECO:0000313" key="1">
    <source>
        <dbReference type="EMBL" id="KAJ0098436.1"/>
    </source>
</evidence>